<reference evidence="2" key="1">
    <citation type="submission" date="2020-08" db="EMBL/GenBank/DDBJ databases">
        <title>Genome sequencing and assembly of the red palm weevil Rhynchophorus ferrugineus.</title>
        <authorList>
            <person name="Dias G.B."/>
            <person name="Bergman C.M."/>
            <person name="Manee M."/>
        </authorList>
    </citation>
    <scope>NUCLEOTIDE SEQUENCE</scope>
    <source>
        <strain evidence="2">AA-2017</strain>
        <tissue evidence="2">Whole larva</tissue>
    </source>
</reference>
<dbReference type="InterPro" id="IPR052808">
    <property type="entry name" value="GPCR_Mth-like"/>
</dbReference>
<gene>
    <name evidence="2" type="ORF">GWI33_016295</name>
</gene>
<proteinExistence type="predicted"/>
<keyword evidence="1" id="KW-0472">Membrane</keyword>
<keyword evidence="3" id="KW-1185">Reference proteome</keyword>
<organism evidence="2 3">
    <name type="scientific">Rhynchophorus ferrugineus</name>
    <name type="common">Red palm weevil</name>
    <name type="synonym">Curculio ferrugineus</name>
    <dbReference type="NCBI Taxonomy" id="354439"/>
    <lineage>
        <taxon>Eukaryota</taxon>
        <taxon>Metazoa</taxon>
        <taxon>Ecdysozoa</taxon>
        <taxon>Arthropoda</taxon>
        <taxon>Hexapoda</taxon>
        <taxon>Insecta</taxon>
        <taxon>Pterygota</taxon>
        <taxon>Neoptera</taxon>
        <taxon>Endopterygota</taxon>
        <taxon>Coleoptera</taxon>
        <taxon>Polyphaga</taxon>
        <taxon>Cucujiformia</taxon>
        <taxon>Curculionidae</taxon>
        <taxon>Dryophthorinae</taxon>
        <taxon>Rhynchophorus</taxon>
    </lineage>
</organism>
<dbReference type="EMBL" id="JAACXV010014061">
    <property type="protein sequence ID" value="KAF7270759.1"/>
    <property type="molecule type" value="Genomic_DNA"/>
</dbReference>
<feature type="transmembrane region" description="Helical" evidence="1">
    <location>
        <begin position="99"/>
        <end position="123"/>
    </location>
</feature>
<keyword evidence="1" id="KW-0812">Transmembrane</keyword>
<dbReference type="AlphaFoldDB" id="A0A834HZ13"/>
<feature type="transmembrane region" description="Helical" evidence="1">
    <location>
        <begin position="63"/>
        <end position="87"/>
    </location>
</feature>
<feature type="non-terminal residue" evidence="2">
    <location>
        <position position="1"/>
    </location>
</feature>
<evidence type="ECO:0000313" key="2">
    <source>
        <dbReference type="EMBL" id="KAF7270759.1"/>
    </source>
</evidence>
<evidence type="ECO:0000256" key="1">
    <source>
        <dbReference type="SAM" id="Phobius"/>
    </source>
</evidence>
<name>A0A834HZ13_RHYFE</name>
<accession>A0A834HZ13</accession>
<keyword evidence="1" id="KW-1133">Transmembrane helix</keyword>
<dbReference type="PANTHER" id="PTHR46953">
    <property type="entry name" value="G-PROTEIN COUPLED RECEPTOR MTH-LIKE 1-RELATED"/>
    <property type="match status" value="1"/>
</dbReference>
<sequence length="129" mass="14593">MIKLFSLHDWLSNDWYLLEQHLKQFFRRNYIFDEPASVITCRDYLPRIVTASVADNESIKFTIYPIGLAISAIFLAATLAAGSLLPASHHVLHWRCQTNYVACLLIGDVLLCITQVVGATLTYTPCFTI</sequence>
<protein>
    <submittedName>
        <fullName evidence="2">Uncharacterized protein</fullName>
    </submittedName>
</protein>
<dbReference type="Proteomes" id="UP000625711">
    <property type="component" value="Unassembled WGS sequence"/>
</dbReference>
<evidence type="ECO:0000313" key="3">
    <source>
        <dbReference type="Proteomes" id="UP000625711"/>
    </source>
</evidence>
<comment type="caution">
    <text evidence="2">The sequence shown here is derived from an EMBL/GenBank/DDBJ whole genome shotgun (WGS) entry which is preliminary data.</text>
</comment>
<dbReference type="PANTHER" id="PTHR46953:SF1">
    <property type="entry name" value="G-PROTEIN COUPLED RECEPTOR MTH-LIKE 1-RELATED"/>
    <property type="match status" value="1"/>
</dbReference>
<dbReference type="OrthoDB" id="8191206at2759"/>